<feature type="domain" description="Nudix hydrolase" evidence="3">
    <location>
        <begin position="6"/>
        <end position="149"/>
    </location>
</feature>
<dbReference type="EMBL" id="JACETM010000048">
    <property type="protein sequence ID" value="MBA4724339.1"/>
    <property type="molecule type" value="Genomic_DNA"/>
</dbReference>
<dbReference type="Pfam" id="PF00293">
    <property type="entry name" value="NUDIX"/>
    <property type="match status" value="1"/>
</dbReference>
<keyword evidence="2 4" id="KW-0378">Hydrolase</keyword>
<proteinExistence type="predicted"/>
<dbReference type="InterPro" id="IPR022927">
    <property type="entry name" value="RppH"/>
</dbReference>
<dbReference type="InterPro" id="IPR020084">
    <property type="entry name" value="NUDIX_hydrolase_CS"/>
</dbReference>
<dbReference type="InterPro" id="IPR000086">
    <property type="entry name" value="NUDIX_hydrolase_dom"/>
</dbReference>
<gene>
    <name evidence="4" type="ORF">H2021_03875</name>
</gene>
<accession>A0A838YWG2</accession>
<dbReference type="InterPro" id="IPR015797">
    <property type="entry name" value="NUDIX_hydrolase-like_dom_sf"/>
</dbReference>
<dbReference type="CDD" id="cd03671">
    <property type="entry name" value="NUDIX_Ap4A_hydrolase_plant_like"/>
    <property type="match status" value="1"/>
</dbReference>
<comment type="caution">
    <text evidence="4">The sequence shown here is derived from an EMBL/GenBank/DDBJ whole genome shotgun (WGS) entry which is preliminary data.</text>
</comment>
<evidence type="ECO:0000256" key="1">
    <source>
        <dbReference type="ARBA" id="ARBA00001946"/>
    </source>
</evidence>
<dbReference type="AlphaFoldDB" id="A0A838YWG2"/>
<dbReference type="Proteomes" id="UP000585327">
    <property type="component" value="Unassembled WGS sequence"/>
</dbReference>
<dbReference type="NCBIfam" id="NF001937">
    <property type="entry name" value="PRK00714.1-4"/>
    <property type="match status" value="1"/>
</dbReference>
<name>A0A838YWG2_9GAMM</name>
<evidence type="ECO:0000259" key="3">
    <source>
        <dbReference type="PROSITE" id="PS51462"/>
    </source>
</evidence>
<dbReference type="PANTHER" id="PTHR23114:SF17">
    <property type="entry name" value="M7GPPPN-MRNA HYDROLASE"/>
    <property type="match status" value="1"/>
</dbReference>
<comment type="cofactor">
    <cofactor evidence="1">
        <name>Mg(2+)</name>
        <dbReference type="ChEBI" id="CHEBI:18420"/>
    </cofactor>
</comment>
<dbReference type="EC" id="3.6.1.-" evidence="4"/>
<dbReference type="GO" id="GO:0005737">
    <property type="term" value="C:cytoplasm"/>
    <property type="evidence" value="ECO:0007669"/>
    <property type="project" value="TreeGrafter"/>
</dbReference>
<protein>
    <submittedName>
        <fullName evidence="4">RNA pyrophosphohydrolase</fullName>
        <ecNumber evidence="4">3.6.1.-</ecNumber>
    </submittedName>
</protein>
<dbReference type="PROSITE" id="PS00893">
    <property type="entry name" value="NUDIX_BOX"/>
    <property type="match status" value="1"/>
</dbReference>
<evidence type="ECO:0000313" key="4">
    <source>
        <dbReference type="EMBL" id="MBA4724339.1"/>
    </source>
</evidence>
<reference evidence="4 5" key="1">
    <citation type="submission" date="2020-06" db="EMBL/GenBank/DDBJ databases">
        <title>Dysbiosis in marine aquaculture revealed through microbiome analysis: reverse ecology for environmental sustainability.</title>
        <authorList>
            <person name="Haro-Moreno J.M."/>
            <person name="Coutinho F.H."/>
            <person name="Zaragoza-Solas A."/>
            <person name="Picazo A."/>
            <person name="Almagro-Moreno S."/>
            <person name="Lopez-Perez M."/>
        </authorList>
    </citation>
    <scope>NUCLEOTIDE SEQUENCE [LARGE SCALE GENOMIC DNA]</scope>
    <source>
        <strain evidence="4">MCMED-G42</strain>
    </source>
</reference>
<evidence type="ECO:0000313" key="5">
    <source>
        <dbReference type="Proteomes" id="UP000585327"/>
    </source>
</evidence>
<dbReference type="PANTHER" id="PTHR23114">
    <property type="entry name" value="M7GPPPN-MRNA HYDROLASE"/>
    <property type="match status" value="1"/>
</dbReference>
<dbReference type="PROSITE" id="PS51462">
    <property type="entry name" value="NUDIX"/>
    <property type="match status" value="1"/>
</dbReference>
<dbReference type="SUPFAM" id="SSF55811">
    <property type="entry name" value="Nudix"/>
    <property type="match status" value="1"/>
</dbReference>
<evidence type="ECO:0000256" key="2">
    <source>
        <dbReference type="ARBA" id="ARBA00022801"/>
    </source>
</evidence>
<dbReference type="GO" id="GO:0006402">
    <property type="term" value="P:mRNA catabolic process"/>
    <property type="evidence" value="ECO:0007669"/>
    <property type="project" value="TreeGrafter"/>
</dbReference>
<dbReference type="Gene3D" id="3.90.79.10">
    <property type="entry name" value="Nucleoside Triphosphate Pyrophosphohydrolase"/>
    <property type="match status" value="1"/>
</dbReference>
<sequence>MKKDNAYRLNVGLIIVNDSGRVLLCKRKDNHQWQFPQGGINKDEAAISAAKREMFEEVGIKFQSTRILGETKTWYKYEVPKTKIKPLFKKRGIVGQKQKWFMLKLKNPIKVSFDNNPDDEFNDYAWVSYWHPLSKIVSFKKDVYQNVLIELLSKYNKEFKNVG</sequence>
<dbReference type="NCBIfam" id="NF001938">
    <property type="entry name" value="PRK00714.1-5"/>
    <property type="match status" value="1"/>
</dbReference>
<dbReference type="GO" id="GO:0034353">
    <property type="term" value="F:mRNA 5'-diphosphatase activity"/>
    <property type="evidence" value="ECO:0007669"/>
    <property type="project" value="TreeGrafter"/>
</dbReference>
<organism evidence="4 5">
    <name type="scientific">SAR86 cluster bacterium</name>
    <dbReference type="NCBI Taxonomy" id="2030880"/>
    <lineage>
        <taxon>Bacteria</taxon>
        <taxon>Pseudomonadati</taxon>
        <taxon>Pseudomonadota</taxon>
        <taxon>Gammaproteobacteria</taxon>
        <taxon>SAR86 cluster</taxon>
    </lineage>
</organism>